<dbReference type="PROSITE" id="PS00194">
    <property type="entry name" value="THIOREDOXIN_1"/>
    <property type="match status" value="1"/>
</dbReference>
<dbReference type="Proteomes" id="UP000565723">
    <property type="component" value="Unassembled WGS sequence"/>
</dbReference>
<keyword evidence="4" id="KW-1015">Disulfide bond</keyword>
<evidence type="ECO:0000256" key="3">
    <source>
        <dbReference type="ARBA" id="ARBA00022748"/>
    </source>
</evidence>
<sequence length="182" mass="19946">MPRKKGGLEWKLPLLAALVGLPLLLGIGLTRDPNRIPSALVGKSMPAFEIPYLQRAGMLNSAEHAGKPMLLNFWASWCTTCRVEHPKLVELGVRSQLSDEFSILGINYRDDPARAAGFLNREGHFGYPSGYDERGRLGIDFGVYGMPETFFIDADGVVQARHAGPVTDKVLAKYLPLIGVDP</sequence>
<dbReference type="InterPro" id="IPR017937">
    <property type="entry name" value="Thioredoxin_CS"/>
</dbReference>
<keyword evidence="5" id="KW-0676">Redox-active center</keyword>
<dbReference type="AlphaFoldDB" id="A0A850LGT2"/>
<evidence type="ECO:0000259" key="6">
    <source>
        <dbReference type="PROSITE" id="PS51352"/>
    </source>
</evidence>
<proteinExistence type="inferred from homology"/>
<dbReference type="CDD" id="cd03010">
    <property type="entry name" value="TlpA_like_DsbE"/>
    <property type="match status" value="1"/>
</dbReference>
<dbReference type="PROSITE" id="PS51352">
    <property type="entry name" value="THIOREDOXIN_2"/>
    <property type="match status" value="1"/>
</dbReference>
<dbReference type="PANTHER" id="PTHR42852:SF6">
    <property type="entry name" value="THIOL:DISULFIDE INTERCHANGE PROTEIN DSBE"/>
    <property type="match status" value="1"/>
</dbReference>
<evidence type="ECO:0000256" key="5">
    <source>
        <dbReference type="ARBA" id="ARBA00023284"/>
    </source>
</evidence>
<dbReference type="InterPro" id="IPR013766">
    <property type="entry name" value="Thioredoxin_domain"/>
</dbReference>
<keyword evidence="3" id="KW-0201">Cytochrome c-type biogenesis</keyword>
<dbReference type="Gene3D" id="3.40.30.10">
    <property type="entry name" value="Glutaredoxin"/>
    <property type="match status" value="1"/>
</dbReference>
<dbReference type="GO" id="GO:0017004">
    <property type="term" value="P:cytochrome complex assembly"/>
    <property type="evidence" value="ECO:0007669"/>
    <property type="project" value="UniProtKB-KW"/>
</dbReference>
<reference evidence="7 8" key="1">
    <citation type="journal article" date="2020" name="Proc. Natl. Acad. Sci. U.S.A.">
        <title>Ecological drivers of bacterial community assembly in synthetic phycospheres.</title>
        <authorList>
            <person name="Fu H."/>
            <person name="Uchimiya M."/>
            <person name="Gore J."/>
            <person name="Moran M.A."/>
        </authorList>
    </citation>
    <scope>NUCLEOTIDE SEQUENCE [LARGE SCALE GENOMIC DNA]</scope>
    <source>
        <strain evidence="7">HF-Din03</strain>
    </source>
</reference>
<evidence type="ECO:0000313" key="7">
    <source>
        <dbReference type="EMBL" id="NVK96802.1"/>
    </source>
</evidence>
<comment type="subcellular location">
    <subcellularLocation>
        <location evidence="1">Cell envelope</location>
    </subcellularLocation>
</comment>
<gene>
    <name evidence="7" type="ORF">HW564_07730</name>
</gene>
<dbReference type="NCBIfam" id="TIGR00385">
    <property type="entry name" value="dsbE"/>
    <property type="match status" value="1"/>
</dbReference>
<comment type="similarity">
    <text evidence="2">Belongs to the thioredoxin family. DsbE subfamily.</text>
</comment>
<feature type="domain" description="Thioredoxin" evidence="6">
    <location>
        <begin position="39"/>
        <end position="182"/>
    </location>
</feature>
<dbReference type="InterPro" id="IPR050553">
    <property type="entry name" value="Thioredoxin_ResA/DsbE_sf"/>
</dbReference>
<comment type="caution">
    <text evidence="7">The sequence shown here is derived from an EMBL/GenBank/DDBJ whole genome shotgun (WGS) entry which is preliminary data.</text>
</comment>
<dbReference type="GO" id="GO:0030288">
    <property type="term" value="C:outer membrane-bounded periplasmic space"/>
    <property type="evidence" value="ECO:0007669"/>
    <property type="project" value="InterPro"/>
</dbReference>
<evidence type="ECO:0000256" key="4">
    <source>
        <dbReference type="ARBA" id="ARBA00023157"/>
    </source>
</evidence>
<dbReference type="Pfam" id="PF08534">
    <property type="entry name" value="Redoxin"/>
    <property type="match status" value="1"/>
</dbReference>
<dbReference type="InterPro" id="IPR013740">
    <property type="entry name" value="Redoxin"/>
</dbReference>
<dbReference type="PANTHER" id="PTHR42852">
    <property type="entry name" value="THIOL:DISULFIDE INTERCHANGE PROTEIN DSBE"/>
    <property type="match status" value="1"/>
</dbReference>
<evidence type="ECO:0000256" key="1">
    <source>
        <dbReference type="ARBA" id="ARBA00004196"/>
    </source>
</evidence>
<accession>A0A850LGT2</accession>
<dbReference type="GO" id="GO:0015036">
    <property type="term" value="F:disulfide oxidoreductase activity"/>
    <property type="evidence" value="ECO:0007669"/>
    <property type="project" value="InterPro"/>
</dbReference>
<name>A0A850LGT2_9RHOB</name>
<organism evidence="7 8">
    <name type="scientific">Ruegeria pomeroyi</name>
    <dbReference type="NCBI Taxonomy" id="89184"/>
    <lineage>
        <taxon>Bacteria</taxon>
        <taxon>Pseudomonadati</taxon>
        <taxon>Pseudomonadota</taxon>
        <taxon>Alphaproteobacteria</taxon>
        <taxon>Rhodobacterales</taxon>
        <taxon>Roseobacteraceae</taxon>
        <taxon>Ruegeria</taxon>
    </lineage>
</organism>
<evidence type="ECO:0000313" key="8">
    <source>
        <dbReference type="Proteomes" id="UP000565723"/>
    </source>
</evidence>
<dbReference type="InterPro" id="IPR036249">
    <property type="entry name" value="Thioredoxin-like_sf"/>
</dbReference>
<protein>
    <submittedName>
        <fullName evidence="7">DsbE family thiol:disulfide interchange protein</fullName>
    </submittedName>
</protein>
<evidence type="ECO:0000256" key="2">
    <source>
        <dbReference type="ARBA" id="ARBA00007758"/>
    </source>
</evidence>
<dbReference type="EMBL" id="JABXIY010000020">
    <property type="protein sequence ID" value="NVK96802.1"/>
    <property type="molecule type" value="Genomic_DNA"/>
</dbReference>
<dbReference type="SUPFAM" id="SSF52833">
    <property type="entry name" value="Thioredoxin-like"/>
    <property type="match status" value="1"/>
</dbReference>
<dbReference type="InterPro" id="IPR004799">
    <property type="entry name" value="Periplasmic_diS_OxRdtase_DsbE"/>
</dbReference>